<dbReference type="Gene3D" id="3.60.21.10">
    <property type="match status" value="1"/>
</dbReference>
<feature type="domain" description="Calcineurin-like phosphoesterase" evidence="5">
    <location>
        <begin position="31"/>
        <end position="270"/>
    </location>
</feature>
<feature type="chain" id="PRO_5011810829" evidence="3">
    <location>
        <begin position="26"/>
        <end position="635"/>
    </location>
</feature>
<keyword evidence="4" id="KW-1133">Transmembrane helix</keyword>
<dbReference type="PANTHER" id="PTHR11575:SF24">
    <property type="entry name" value="5'-NUCLEOTIDASE"/>
    <property type="match status" value="1"/>
</dbReference>
<dbReference type="PRINTS" id="PR01607">
    <property type="entry name" value="APYRASEFAMLY"/>
</dbReference>
<dbReference type="InterPro" id="IPR006146">
    <property type="entry name" value="5'-Nucleotdase_CS"/>
</dbReference>
<dbReference type="InterPro" id="IPR008334">
    <property type="entry name" value="5'-Nucleotdase_C"/>
</dbReference>
<feature type="transmembrane region" description="Helical" evidence="4">
    <location>
        <begin position="608"/>
        <end position="628"/>
    </location>
</feature>
<protein>
    <submittedName>
        <fullName evidence="7">Trifunctional nucleotide phosphoesterase protein YfkN</fullName>
    </submittedName>
</protein>
<reference evidence="7 8" key="1">
    <citation type="submission" date="2017-03" db="EMBL/GenBank/DDBJ databases">
        <authorList>
            <person name="Afonso C.L."/>
            <person name="Miller P.J."/>
            <person name="Scott M.A."/>
            <person name="Spackman E."/>
            <person name="Goraichik I."/>
            <person name="Dimitrov K.M."/>
            <person name="Suarez D.L."/>
            <person name="Swayne D.E."/>
        </authorList>
    </citation>
    <scope>NUCLEOTIDE SEQUENCE [LARGE SCALE GENOMIC DNA]</scope>
    <source>
        <strain evidence="7">SB41UT1</strain>
    </source>
</reference>
<evidence type="ECO:0000313" key="8">
    <source>
        <dbReference type="Proteomes" id="UP000196573"/>
    </source>
</evidence>
<dbReference type="InterPro" id="IPR006179">
    <property type="entry name" value="5_nucleotidase/apyrase"/>
</dbReference>
<dbReference type="InterPro" id="IPR036907">
    <property type="entry name" value="5'-Nucleotdase_C_sf"/>
</dbReference>
<keyword evidence="4" id="KW-0472">Membrane</keyword>
<dbReference type="EMBL" id="FWPT01000001">
    <property type="protein sequence ID" value="SMA32167.1"/>
    <property type="molecule type" value="Genomic_DNA"/>
</dbReference>
<accession>A0A1X7AE20</accession>
<evidence type="ECO:0000256" key="2">
    <source>
        <dbReference type="ARBA" id="ARBA00022729"/>
    </source>
</evidence>
<dbReference type="SUPFAM" id="SSF56300">
    <property type="entry name" value="Metallo-dependent phosphatases"/>
    <property type="match status" value="1"/>
</dbReference>
<dbReference type="AlphaFoldDB" id="A0A1X7AE20"/>
<keyword evidence="8" id="KW-1185">Reference proteome</keyword>
<dbReference type="Proteomes" id="UP000196573">
    <property type="component" value="Unassembled WGS sequence"/>
</dbReference>
<feature type="domain" description="5'-Nucleotidase C-terminal" evidence="6">
    <location>
        <begin position="359"/>
        <end position="495"/>
    </location>
</feature>
<keyword evidence="3" id="KW-0547">Nucleotide-binding</keyword>
<evidence type="ECO:0000259" key="6">
    <source>
        <dbReference type="Pfam" id="PF02872"/>
    </source>
</evidence>
<gene>
    <name evidence="7" type="primary">yfkN_1</name>
    <name evidence="7" type="ORF">EHSB41UT_00113</name>
</gene>
<evidence type="ECO:0000259" key="5">
    <source>
        <dbReference type="Pfam" id="PF00149"/>
    </source>
</evidence>
<evidence type="ECO:0000256" key="4">
    <source>
        <dbReference type="SAM" id="Phobius"/>
    </source>
</evidence>
<dbReference type="OrthoDB" id="9803927at2"/>
<keyword evidence="2 3" id="KW-0732">Signal</keyword>
<dbReference type="GO" id="GO:0009166">
    <property type="term" value="P:nucleotide catabolic process"/>
    <property type="evidence" value="ECO:0007669"/>
    <property type="project" value="InterPro"/>
</dbReference>
<dbReference type="Pfam" id="PF02872">
    <property type="entry name" value="5_nucleotid_C"/>
    <property type="match status" value="1"/>
</dbReference>
<organism evidence="7 8">
    <name type="scientific">Parendozoicomonas haliclonae</name>
    <dbReference type="NCBI Taxonomy" id="1960125"/>
    <lineage>
        <taxon>Bacteria</taxon>
        <taxon>Pseudomonadati</taxon>
        <taxon>Pseudomonadota</taxon>
        <taxon>Gammaproteobacteria</taxon>
        <taxon>Oceanospirillales</taxon>
        <taxon>Endozoicomonadaceae</taxon>
        <taxon>Parendozoicomonas</taxon>
    </lineage>
</organism>
<dbReference type="PANTHER" id="PTHR11575">
    <property type="entry name" value="5'-NUCLEOTIDASE-RELATED"/>
    <property type="match status" value="1"/>
</dbReference>
<sequence>MTRFHRFFAAIIATGSLLVSVAIQASGKPFTILHTNDWQSRLLGFGPNTEYTPNTLNDDLTMGGVARLATRIDELRQQNSNGPVLLLDGGDISQGSLFHTLYREQAFELRLMKQLGYDALTLGNHEFDFRTDGLSQMLASASKHLDELPPIVTSNLEIAPAQKHLVEQGVIRRWMIIEKDGIRFGLFGLIGKEADEVTPQARPSTFSDQVETARKMVKLLREEQKADVVILMSHSGVIKMEDGSWGGEEVEYARQVEGIDAIVGGHSHTPLHEPIMVNGTAVVQAGSETRYVGELKLRLNDNGQVNVDGYTLHAIDDKTLGKQQISQKVEGFKALISDSVLADTGYQFSQTLVHTPATLTRDYDEQALGNLVADAIRKATNSDIAITTNGVIRDDILKGESGFQAVSDIFRLQPLGVGPTDSKPGYPLIQVWLTASEIRGMLEIMSTAWTVKGEAYFPRFSGLRFTYNALRPPLDRITRIELGSSKEGYTELDLSDDQRLYSLGASSFVGGFAWVVSEMSYGLISVTPKDKQGQPLTDLNKALVDADLSTPGVQELKNWQAQLDFFASLPDTDGDGIANITLDEQTTESRMNAIVSLHPADLLRNATGILWTVTGILLAVLAIILFGVRRMIRRK</sequence>
<evidence type="ECO:0000256" key="3">
    <source>
        <dbReference type="RuleBase" id="RU362119"/>
    </source>
</evidence>
<dbReference type="GO" id="GO:0000166">
    <property type="term" value="F:nucleotide binding"/>
    <property type="evidence" value="ECO:0007669"/>
    <property type="project" value="UniProtKB-KW"/>
</dbReference>
<comment type="similarity">
    <text evidence="1 3">Belongs to the 5'-nucleotidase family.</text>
</comment>
<evidence type="ECO:0000313" key="7">
    <source>
        <dbReference type="EMBL" id="SMA32167.1"/>
    </source>
</evidence>
<keyword evidence="4" id="KW-0812">Transmembrane</keyword>
<dbReference type="GO" id="GO:0046872">
    <property type="term" value="F:metal ion binding"/>
    <property type="evidence" value="ECO:0007669"/>
    <property type="project" value="InterPro"/>
</dbReference>
<evidence type="ECO:0000256" key="1">
    <source>
        <dbReference type="ARBA" id="ARBA00006654"/>
    </source>
</evidence>
<proteinExistence type="inferred from homology"/>
<feature type="signal peptide" evidence="3">
    <location>
        <begin position="1"/>
        <end position="25"/>
    </location>
</feature>
<dbReference type="SUPFAM" id="SSF55816">
    <property type="entry name" value="5'-nucleotidase (syn. UDP-sugar hydrolase), C-terminal domain"/>
    <property type="match status" value="1"/>
</dbReference>
<dbReference type="Gene3D" id="3.90.780.10">
    <property type="entry name" value="5'-Nucleotidase, C-terminal domain"/>
    <property type="match status" value="1"/>
</dbReference>
<dbReference type="PROSITE" id="PS00786">
    <property type="entry name" value="5_NUCLEOTIDASE_2"/>
    <property type="match status" value="1"/>
</dbReference>
<keyword evidence="3" id="KW-0378">Hydrolase</keyword>
<dbReference type="InterPro" id="IPR029052">
    <property type="entry name" value="Metallo-depent_PP-like"/>
</dbReference>
<dbReference type="GO" id="GO:0016788">
    <property type="term" value="F:hydrolase activity, acting on ester bonds"/>
    <property type="evidence" value="ECO:0007669"/>
    <property type="project" value="InterPro"/>
</dbReference>
<dbReference type="InterPro" id="IPR004843">
    <property type="entry name" value="Calcineurin-like_PHP"/>
</dbReference>
<name>A0A1X7AE20_9GAMM</name>
<dbReference type="Pfam" id="PF00149">
    <property type="entry name" value="Metallophos"/>
    <property type="match status" value="1"/>
</dbReference>
<dbReference type="RefSeq" id="WP_087105870.1">
    <property type="nucleotide sequence ID" value="NZ_CBCSCN010000012.1"/>
</dbReference>